<dbReference type="InterPro" id="IPR021109">
    <property type="entry name" value="Peptidase_aspartic_dom_sf"/>
</dbReference>
<dbReference type="Gene3D" id="2.40.70.10">
    <property type="entry name" value="Acid Proteases"/>
    <property type="match status" value="1"/>
</dbReference>
<dbReference type="Pfam" id="PF13650">
    <property type="entry name" value="Asp_protease_2"/>
    <property type="match status" value="1"/>
</dbReference>
<dbReference type="AlphaFoldDB" id="A0AA38IWR6"/>
<dbReference type="PANTHER" id="PTHR37984">
    <property type="entry name" value="PROTEIN CBG26694"/>
    <property type="match status" value="1"/>
</dbReference>
<dbReference type="PANTHER" id="PTHR37984:SF7">
    <property type="entry name" value="INTEGRASE CATALYTIC DOMAIN-CONTAINING PROTEIN"/>
    <property type="match status" value="1"/>
</dbReference>
<dbReference type="InterPro" id="IPR050951">
    <property type="entry name" value="Retrovirus_Pol_polyprotein"/>
</dbReference>
<name>A0AA38IWR6_9CUCU</name>
<evidence type="ECO:0000313" key="1">
    <source>
        <dbReference type="EMBL" id="KAJ3661691.1"/>
    </source>
</evidence>
<sequence length="435" mass="49044">MAQEMGMFRRPPELDFSTNVSFKWDLWKQQFELFLMAISKEDETEKRKIAIFLNVVGEEGVKIYNSYKLGKQADLTLAIVLNKFGDHCKPRRNVIYERYCFLKIRQKEGQSFDAYVTELKNAAMKCEKCKKPNHFAKVCRSKSNSNYSVHEVENEEVNMSSLQILNLNIDGITAEENTWYEEVEIQGQKLNCKIDTGAQVSVLPYNDFKSLNTKKKLQPTNVTLVAYGNKNFKITPVGQVTLKLKVGNQIAEVNFVVVNPSSGAILGLQDCLRLQLISRSTKATNEPQKYIHELTMEMITEKYKLIFNGIGKIPGTHHITVSSEVKPVINPPRLVPLSLHTRLKTTLEKFSKEGIVSKVGFLYSLFTHSNILHVEQETIPVFFVSMSAAEESTCRTRASLCPQLVSASAPGSPITSGVRSALLVERLANFPLHGT</sequence>
<dbReference type="SUPFAM" id="SSF50630">
    <property type="entry name" value="Acid proteases"/>
    <property type="match status" value="1"/>
</dbReference>
<comment type="caution">
    <text evidence="1">The sequence shown here is derived from an EMBL/GenBank/DDBJ whole genome shotgun (WGS) entry which is preliminary data.</text>
</comment>
<dbReference type="Proteomes" id="UP001168821">
    <property type="component" value="Unassembled WGS sequence"/>
</dbReference>
<accession>A0AA38IWR6</accession>
<dbReference type="CDD" id="cd05481">
    <property type="entry name" value="retropepsin_like_LTR_1"/>
    <property type="match status" value="1"/>
</dbReference>
<proteinExistence type="predicted"/>
<reference evidence="1" key="1">
    <citation type="journal article" date="2023" name="G3 (Bethesda)">
        <title>Whole genome assemblies of Zophobas morio and Tenebrio molitor.</title>
        <authorList>
            <person name="Kaur S."/>
            <person name="Stinson S.A."/>
            <person name="diCenzo G.C."/>
        </authorList>
    </citation>
    <scope>NUCLEOTIDE SEQUENCE</scope>
    <source>
        <strain evidence="1">QUZm001</strain>
    </source>
</reference>
<gene>
    <name evidence="1" type="ORF">Zmor_006078</name>
</gene>
<organism evidence="1 2">
    <name type="scientific">Zophobas morio</name>
    <dbReference type="NCBI Taxonomy" id="2755281"/>
    <lineage>
        <taxon>Eukaryota</taxon>
        <taxon>Metazoa</taxon>
        <taxon>Ecdysozoa</taxon>
        <taxon>Arthropoda</taxon>
        <taxon>Hexapoda</taxon>
        <taxon>Insecta</taxon>
        <taxon>Pterygota</taxon>
        <taxon>Neoptera</taxon>
        <taxon>Endopterygota</taxon>
        <taxon>Coleoptera</taxon>
        <taxon>Polyphaga</taxon>
        <taxon>Cucujiformia</taxon>
        <taxon>Tenebrionidae</taxon>
        <taxon>Zophobas</taxon>
    </lineage>
</organism>
<evidence type="ECO:0008006" key="3">
    <source>
        <dbReference type="Google" id="ProtNLM"/>
    </source>
</evidence>
<dbReference type="EMBL" id="JALNTZ010000002">
    <property type="protein sequence ID" value="KAJ3661691.1"/>
    <property type="molecule type" value="Genomic_DNA"/>
</dbReference>
<evidence type="ECO:0000313" key="2">
    <source>
        <dbReference type="Proteomes" id="UP001168821"/>
    </source>
</evidence>
<keyword evidence="2" id="KW-1185">Reference proteome</keyword>
<protein>
    <recommendedName>
        <fullName evidence="3">Peptidase A2 domain-containing protein</fullName>
    </recommendedName>
</protein>